<dbReference type="HAMAP" id="MF_01038">
    <property type="entry name" value="GpmI"/>
    <property type="match status" value="1"/>
</dbReference>
<feature type="binding site" evidence="10 12">
    <location>
        <begin position="154"/>
        <end position="155"/>
    </location>
    <ligand>
        <name>substrate</name>
    </ligand>
</feature>
<evidence type="ECO:0000256" key="3">
    <source>
        <dbReference type="ARBA" id="ARBA00008819"/>
    </source>
</evidence>
<feature type="binding site" evidence="10 12">
    <location>
        <begin position="262"/>
        <end position="265"/>
    </location>
    <ligand>
        <name>substrate</name>
    </ligand>
</feature>
<dbReference type="GO" id="GO:0005737">
    <property type="term" value="C:cytoplasm"/>
    <property type="evidence" value="ECO:0007669"/>
    <property type="project" value="InterPro"/>
</dbReference>
<accession>A0A9X4MG48</accession>
<keyword evidence="7 10" id="KW-0464">Manganese</keyword>
<gene>
    <name evidence="10 16" type="primary">gpmI</name>
    <name evidence="16" type="ORF">OLX77_10735</name>
</gene>
<organism evidence="16 17">
    <name type="scientific">Thiovibrio frasassiensis</name>
    <dbReference type="NCBI Taxonomy" id="2984131"/>
    <lineage>
        <taxon>Bacteria</taxon>
        <taxon>Pseudomonadati</taxon>
        <taxon>Thermodesulfobacteriota</taxon>
        <taxon>Desulfobulbia</taxon>
        <taxon>Desulfobulbales</taxon>
        <taxon>Thiovibrionaceae</taxon>
        <taxon>Thiovibrio</taxon>
    </lineage>
</organism>
<comment type="similarity">
    <text evidence="3 10">Belongs to the BPG-independent phosphoglycerate mutase family.</text>
</comment>
<evidence type="ECO:0000256" key="13">
    <source>
        <dbReference type="PIRSR" id="PIRSR001492-3"/>
    </source>
</evidence>
<dbReference type="CDD" id="cd16010">
    <property type="entry name" value="iPGM"/>
    <property type="match status" value="1"/>
</dbReference>
<protein>
    <recommendedName>
        <fullName evidence="9 10">2,3-bisphosphoglycerate-independent phosphoglycerate mutase</fullName>
        <shortName evidence="10">BPG-independent PGAM</shortName>
        <shortName evidence="10">Phosphoglyceromutase</shortName>
        <shortName evidence="10">iPGM</shortName>
        <ecNumber evidence="4 10">5.4.2.12</ecNumber>
    </recommendedName>
</protein>
<dbReference type="Gene3D" id="3.40.720.10">
    <property type="entry name" value="Alkaline Phosphatase, subunit A"/>
    <property type="match status" value="1"/>
</dbReference>
<dbReference type="EMBL" id="JAPHEH010000001">
    <property type="protein sequence ID" value="MDG4476626.1"/>
    <property type="molecule type" value="Genomic_DNA"/>
</dbReference>
<evidence type="ECO:0000256" key="12">
    <source>
        <dbReference type="PIRSR" id="PIRSR001492-2"/>
    </source>
</evidence>
<keyword evidence="6 10" id="KW-0324">Glycolysis</keyword>
<dbReference type="Pfam" id="PF06415">
    <property type="entry name" value="iPGM_N"/>
    <property type="match status" value="1"/>
</dbReference>
<dbReference type="SUPFAM" id="SSF64158">
    <property type="entry name" value="2,3-Bisphosphoglycerate-independent phosphoglycerate mutase, substrate-binding domain"/>
    <property type="match status" value="1"/>
</dbReference>
<dbReference type="NCBIfam" id="TIGR01307">
    <property type="entry name" value="pgm_bpd_ind"/>
    <property type="match status" value="1"/>
</dbReference>
<comment type="caution">
    <text evidence="16">The sequence shown here is derived from an EMBL/GenBank/DDBJ whole genome shotgun (WGS) entry which is preliminary data.</text>
</comment>
<evidence type="ECO:0000313" key="16">
    <source>
        <dbReference type="EMBL" id="MDG4476626.1"/>
    </source>
</evidence>
<dbReference type="Pfam" id="PF01676">
    <property type="entry name" value="Metalloenzyme"/>
    <property type="match status" value="1"/>
</dbReference>
<evidence type="ECO:0000259" key="15">
    <source>
        <dbReference type="Pfam" id="PF06415"/>
    </source>
</evidence>
<evidence type="ECO:0000256" key="6">
    <source>
        <dbReference type="ARBA" id="ARBA00023152"/>
    </source>
</evidence>
<sequence>MKKITPVLLAILDGWGVGEPWEGNAIHLAQTPNMDRWQATEPATTLVAHNGAVGLPEGQMGNSEVGHLNIGAGRIVYQDFTRINRDIETGAFFENQALVQVMHRAAEQGTAVHLLGLVSDGGVHSHIRHLIALLEMAKNIGLAKVYIHAFMDGRDTPPQSGEGYMAELVDAIARIGVGQVASVCGRYYAMDRDNRWDRVSMAWQAMVDGKGQYSAKDPGEAVTQAYDRGENDEFIKPTVIMGNGEPVGTINDGDSLIFFNFRADRARQITHAFIDREFTGFPVRHRPELADYLTFTVYEKDFDLPVAFPPVPLTHILGEEVSSHGLQQLRIAETEKYAHVTYFFNGGREAPFALEDRALLPSPREVATYDLKPEMSAEAVTEELLRRLADNPYSLVVLNFANCDMVGHSGIMAAAITAVETVDRCIGRVVERFTELGGVVLITADHGNAEVMSNKETGGPVTAHSTNPVPLVMLGARPGLSLRAGGTLTNIAPTILELMGLPVPAEMESASLLTGKDA</sequence>
<evidence type="ECO:0000256" key="1">
    <source>
        <dbReference type="ARBA" id="ARBA00000370"/>
    </source>
</evidence>
<evidence type="ECO:0000256" key="10">
    <source>
        <dbReference type="HAMAP-Rule" id="MF_01038"/>
    </source>
</evidence>
<dbReference type="PIRSF" id="PIRSF001492">
    <property type="entry name" value="IPGAM"/>
    <property type="match status" value="1"/>
</dbReference>
<evidence type="ECO:0000313" key="17">
    <source>
        <dbReference type="Proteomes" id="UP001154240"/>
    </source>
</evidence>
<keyword evidence="17" id="KW-1185">Reference proteome</keyword>
<feature type="binding site" evidence="10 12">
    <location>
        <position position="186"/>
    </location>
    <ligand>
        <name>substrate</name>
    </ligand>
</feature>
<feature type="binding site" evidence="10 12">
    <location>
        <position position="124"/>
    </location>
    <ligand>
        <name>substrate</name>
    </ligand>
</feature>
<feature type="binding site" evidence="10 13">
    <location>
        <position position="464"/>
    </location>
    <ligand>
        <name>Mn(2+)</name>
        <dbReference type="ChEBI" id="CHEBI:29035"/>
        <label>1</label>
    </ligand>
</feature>
<evidence type="ECO:0000256" key="8">
    <source>
        <dbReference type="ARBA" id="ARBA00023235"/>
    </source>
</evidence>
<keyword evidence="5 10" id="KW-0479">Metal-binding</keyword>
<evidence type="ECO:0000256" key="11">
    <source>
        <dbReference type="PIRSR" id="PIRSR001492-1"/>
    </source>
</evidence>
<reference evidence="16" key="1">
    <citation type="journal article" date="2022" name="bioRxiv">
        <title>Thiovibrio frasassiensisgen. nov., sp. nov., an autotrophic, elemental sulfur disproportionating bacterium isolated from sulfidic karst sediment, and proposal of Thiovibrionaceae fam. nov.</title>
        <authorList>
            <person name="Aronson H."/>
            <person name="Thomas C."/>
            <person name="Bhattacharyya M."/>
            <person name="Eckstein S."/>
            <person name="Jensen S."/>
            <person name="Barco R."/>
            <person name="Macalady J."/>
            <person name="Amend J."/>
        </authorList>
    </citation>
    <scope>NUCLEOTIDE SEQUENCE</scope>
    <source>
        <strain evidence="16">RS19-109</strain>
    </source>
</reference>
<name>A0A9X4MG48_9BACT</name>
<evidence type="ECO:0000256" key="7">
    <source>
        <dbReference type="ARBA" id="ARBA00023211"/>
    </source>
</evidence>
<feature type="domain" description="BPG-independent PGAM N-terminal" evidence="15">
    <location>
        <begin position="83"/>
        <end position="300"/>
    </location>
</feature>
<dbReference type="GO" id="GO:0030145">
    <property type="term" value="F:manganese ion binding"/>
    <property type="evidence" value="ECO:0007669"/>
    <property type="project" value="UniProtKB-UniRule"/>
</dbReference>
<evidence type="ECO:0000256" key="2">
    <source>
        <dbReference type="ARBA" id="ARBA00004798"/>
    </source>
</evidence>
<dbReference type="GO" id="GO:0004619">
    <property type="term" value="F:phosphoglycerate mutase activity"/>
    <property type="evidence" value="ECO:0007669"/>
    <property type="project" value="UniProtKB-UniRule"/>
</dbReference>
<dbReference type="EC" id="5.4.2.12" evidence="4 10"/>
<dbReference type="PANTHER" id="PTHR31637">
    <property type="entry name" value="2,3-BISPHOSPHOGLYCERATE-INDEPENDENT PHOSPHOGLYCERATE MUTASE"/>
    <property type="match status" value="1"/>
</dbReference>
<evidence type="ECO:0000256" key="4">
    <source>
        <dbReference type="ARBA" id="ARBA00012026"/>
    </source>
</evidence>
<feature type="binding site" evidence="10 13">
    <location>
        <position position="445"/>
    </location>
    <ligand>
        <name>Mn(2+)</name>
        <dbReference type="ChEBI" id="CHEBI:29035"/>
        <label>2</label>
    </ligand>
</feature>
<dbReference type="InterPro" id="IPR017850">
    <property type="entry name" value="Alkaline_phosphatase_core_sf"/>
</dbReference>
<feature type="binding site" evidence="10 13">
    <location>
        <position position="446"/>
    </location>
    <ligand>
        <name>Mn(2+)</name>
        <dbReference type="ChEBI" id="CHEBI:29035"/>
        <label>2</label>
    </ligand>
</feature>
<comment type="pathway">
    <text evidence="2 10">Carbohydrate degradation; glycolysis; pyruvate from D-glyceraldehyde 3-phosphate: step 3/5.</text>
</comment>
<dbReference type="GO" id="GO:0006096">
    <property type="term" value="P:glycolytic process"/>
    <property type="evidence" value="ECO:0007669"/>
    <property type="project" value="UniProtKB-UniRule"/>
</dbReference>
<feature type="binding site" evidence="10 12">
    <location>
        <position position="192"/>
    </location>
    <ligand>
        <name>substrate</name>
    </ligand>
</feature>
<reference evidence="16" key="2">
    <citation type="submission" date="2022-10" db="EMBL/GenBank/DDBJ databases">
        <authorList>
            <person name="Aronson H.S."/>
        </authorList>
    </citation>
    <scope>NUCLEOTIDE SEQUENCE</scope>
    <source>
        <strain evidence="16">RS19-109</strain>
    </source>
</reference>
<evidence type="ECO:0000256" key="5">
    <source>
        <dbReference type="ARBA" id="ARBA00022723"/>
    </source>
</evidence>
<feature type="binding site" evidence="10 13">
    <location>
        <position position="404"/>
    </location>
    <ligand>
        <name>Mn(2+)</name>
        <dbReference type="ChEBI" id="CHEBI:29035"/>
        <label>1</label>
    </ligand>
</feature>
<feature type="binding site" evidence="10 12">
    <location>
        <position position="336"/>
    </location>
    <ligand>
        <name>substrate</name>
    </ligand>
</feature>
<dbReference type="PANTHER" id="PTHR31637:SF0">
    <property type="entry name" value="2,3-BISPHOSPHOGLYCERATE-INDEPENDENT PHOSPHOGLYCERATE MUTASE"/>
    <property type="match status" value="1"/>
</dbReference>
<dbReference type="Gene3D" id="3.40.1450.10">
    <property type="entry name" value="BPG-independent phosphoglycerate mutase, domain B"/>
    <property type="match status" value="1"/>
</dbReference>
<dbReference type="InterPro" id="IPR036646">
    <property type="entry name" value="PGAM_B_sf"/>
</dbReference>
<feature type="active site" description="Phosphoserine intermediate" evidence="10 11">
    <location>
        <position position="63"/>
    </location>
</feature>
<dbReference type="AlphaFoldDB" id="A0A9X4MG48"/>
<keyword evidence="8 10" id="KW-0413">Isomerase</keyword>
<feature type="domain" description="Metalloenzyme" evidence="14">
    <location>
        <begin position="6"/>
        <end position="501"/>
    </location>
</feature>
<dbReference type="InterPro" id="IPR011258">
    <property type="entry name" value="BPG-indep_PGM_N"/>
</dbReference>
<dbReference type="Proteomes" id="UP001154240">
    <property type="component" value="Unassembled WGS sequence"/>
</dbReference>
<feature type="binding site" evidence="10 13">
    <location>
        <position position="63"/>
    </location>
    <ligand>
        <name>Mn(2+)</name>
        <dbReference type="ChEBI" id="CHEBI:29035"/>
        <label>2</label>
    </ligand>
</feature>
<proteinExistence type="inferred from homology"/>
<dbReference type="InterPro" id="IPR005995">
    <property type="entry name" value="Pgm_bpd_ind"/>
</dbReference>
<dbReference type="GO" id="GO:0006007">
    <property type="term" value="P:glucose catabolic process"/>
    <property type="evidence" value="ECO:0007669"/>
    <property type="project" value="InterPro"/>
</dbReference>
<comment type="function">
    <text evidence="10">Catalyzes the interconversion of 2-phosphoglycerate and 3-phosphoglycerate.</text>
</comment>
<evidence type="ECO:0000256" key="9">
    <source>
        <dbReference type="ARBA" id="ARBA00071648"/>
    </source>
</evidence>
<dbReference type="SUPFAM" id="SSF53649">
    <property type="entry name" value="Alkaline phosphatase-like"/>
    <property type="match status" value="1"/>
</dbReference>
<comment type="cofactor">
    <cofactor evidence="10">
        <name>Mn(2+)</name>
        <dbReference type="ChEBI" id="CHEBI:29035"/>
    </cofactor>
    <text evidence="10">Binds 2 manganese ions per subunit.</text>
</comment>
<feature type="binding site" evidence="10 13">
    <location>
        <position position="408"/>
    </location>
    <ligand>
        <name>Mn(2+)</name>
        <dbReference type="ChEBI" id="CHEBI:29035"/>
        <label>1</label>
    </ligand>
</feature>
<evidence type="ECO:0000259" key="14">
    <source>
        <dbReference type="Pfam" id="PF01676"/>
    </source>
</evidence>
<dbReference type="InterPro" id="IPR006124">
    <property type="entry name" value="Metalloenzyme"/>
</dbReference>
<comment type="catalytic activity">
    <reaction evidence="1 10">
        <text>(2R)-2-phosphoglycerate = (2R)-3-phosphoglycerate</text>
        <dbReference type="Rhea" id="RHEA:15901"/>
        <dbReference type="ChEBI" id="CHEBI:58272"/>
        <dbReference type="ChEBI" id="CHEBI:58289"/>
        <dbReference type="EC" id="5.4.2.12"/>
    </reaction>
</comment>
<dbReference type="FunFam" id="3.40.1450.10:FF:000001">
    <property type="entry name" value="2,3-bisphosphoglycerate-independent phosphoglycerate mutase"/>
    <property type="match status" value="1"/>
</dbReference>
<feature type="binding site" evidence="10 13">
    <location>
        <position position="13"/>
    </location>
    <ligand>
        <name>Mn(2+)</name>
        <dbReference type="ChEBI" id="CHEBI:29035"/>
        <label>2</label>
    </ligand>
</feature>
<comment type="subunit">
    <text evidence="10">Monomer.</text>
</comment>
<dbReference type="RefSeq" id="WP_307633592.1">
    <property type="nucleotide sequence ID" value="NZ_JAPHEH010000001.1"/>
</dbReference>